<comment type="cofactor">
    <cofactor evidence="1">
        <name>[4Fe-4S] cluster</name>
        <dbReference type="ChEBI" id="CHEBI:49883"/>
    </cofactor>
</comment>
<dbReference type="GO" id="GO:0004748">
    <property type="term" value="F:ribonucleoside-diphosphate reductase activity, thioredoxin disulfide as acceptor"/>
    <property type="evidence" value="ECO:0007669"/>
    <property type="project" value="TreeGrafter"/>
</dbReference>
<keyword evidence="7" id="KW-0560">Oxidoreductase</keyword>
<sequence>MSKKLENGITVPDSQEWRSEDLTRNFVADYKPFVMVDGPGVRCSIYLSGCKFLCPGCYNVVAQNFHYGTEYTQALEDQIIADLSQPYVQGLTLLGGEPFLNTPVALQLTRRVRAEFGDTKDIWSWTGYTWDELMKETDDKKALLAEIDVLVDGRFVQALMDLSLRFKGSANQRIIDVPQSLEAHRLILWQDEYGI</sequence>
<dbReference type="NCBIfam" id="TIGR02491">
    <property type="entry name" value="NrdG"/>
    <property type="match status" value="1"/>
</dbReference>
<keyword evidence="5" id="KW-0408">Iron</keyword>
<dbReference type="PANTHER" id="PTHR30352">
    <property type="entry name" value="PYRUVATE FORMATE-LYASE-ACTIVATING ENZYME"/>
    <property type="match status" value="1"/>
</dbReference>
<dbReference type="SUPFAM" id="SSF102114">
    <property type="entry name" value="Radical SAM enzymes"/>
    <property type="match status" value="1"/>
</dbReference>
<dbReference type="InterPro" id="IPR012837">
    <property type="entry name" value="NrdG"/>
</dbReference>
<dbReference type="AlphaFoldDB" id="A0A5A5U157"/>
<name>A0A5A5U157_LEUCI</name>
<dbReference type="GO" id="GO:0046872">
    <property type="term" value="F:metal ion binding"/>
    <property type="evidence" value="ECO:0007669"/>
    <property type="project" value="UniProtKB-KW"/>
</dbReference>
<dbReference type="SFLD" id="SFLDS00029">
    <property type="entry name" value="Radical_SAM"/>
    <property type="match status" value="1"/>
</dbReference>
<dbReference type="SFLD" id="SFLDG01066">
    <property type="entry name" value="organic_radical-activating_enz"/>
    <property type="match status" value="1"/>
</dbReference>
<comment type="function">
    <text evidence="7">Activation of anaerobic ribonucleoside-triphosphate reductase under anaerobic conditions by generation of an organic free radical, using S-adenosylmethionine and reduced flavodoxin as cosubstrates to produce 5'-deoxy-adenosine.</text>
</comment>
<comment type="caution">
    <text evidence="8">The sequence shown here is derived from an EMBL/GenBank/DDBJ whole genome shotgun (WGS) entry which is preliminary data.</text>
</comment>
<keyword evidence="6" id="KW-0411">Iron-sulfur</keyword>
<evidence type="ECO:0000256" key="2">
    <source>
        <dbReference type="ARBA" id="ARBA00022485"/>
    </source>
</evidence>
<protein>
    <recommendedName>
        <fullName evidence="7">Anaerobic ribonucleoside-triphosphate reductase-activating protein</fullName>
        <ecNumber evidence="7">1.97.1.-</ecNumber>
    </recommendedName>
</protein>
<dbReference type="PIRSF" id="PIRSF000368">
    <property type="entry name" value="NrdG"/>
    <property type="match status" value="1"/>
</dbReference>
<dbReference type="Gene3D" id="3.20.20.70">
    <property type="entry name" value="Aldolase class I"/>
    <property type="match status" value="1"/>
</dbReference>
<accession>A0A5A5U157</accession>
<dbReference type="GO" id="GO:0043365">
    <property type="term" value="F:[formate-C-acetyltransferase]-activating enzyme activity"/>
    <property type="evidence" value="ECO:0007669"/>
    <property type="project" value="InterPro"/>
</dbReference>
<evidence type="ECO:0000313" key="9">
    <source>
        <dbReference type="Proteomes" id="UP000323274"/>
    </source>
</evidence>
<dbReference type="InterPro" id="IPR013785">
    <property type="entry name" value="Aldolase_TIM"/>
</dbReference>
<dbReference type="InterPro" id="IPR058240">
    <property type="entry name" value="rSAM_sf"/>
</dbReference>
<dbReference type="SFLD" id="SFLDF00299">
    <property type="entry name" value="anaerobic_ribonucleoside-triph"/>
    <property type="match status" value="1"/>
</dbReference>
<evidence type="ECO:0000256" key="4">
    <source>
        <dbReference type="ARBA" id="ARBA00022723"/>
    </source>
</evidence>
<keyword evidence="2" id="KW-0004">4Fe-4S</keyword>
<dbReference type="EMBL" id="BJJW01000005">
    <property type="protein sequence ID" value="GDZ83573.1"/>
    <property type="molecule type" value="Genomic_DNA"/>
</dbReference>
<gene>
    <name evidence="8" type="ORF">LCIT_08150</name>
</gene>
<dbReference type="SFLD" id="SFLDG01063">
    <property type="entry name" value="activating_enzymes__group_1"/>
    <property type="match status" value="1"/>
</dbReference>
<dbReference type="InterPro" id="IPR007197">
    <property type="entry name" value="rSAM"/>
</dbReference>
<evidence type="ECO:0000313" key="8">
    <source>
        <dbReference type="EMBL" id="GDZ83573.1"/>
    </source>
</evidence>
<dbReference type="GO" id="GO:0051539">
    <property type="term" value="F:4 iron, 4 sulfur cluster binding"/>
    <property type="evidence" value="ECO:0007669"/>
    <property type="project" value="UniProtKB-KW"/>
</dbReference>
<dbReference type="EC" id="1.97.1.-" evidence="7"/>
<organism evidence="8 9">
    <name type="scientific">Leuconostoc citreum</name>
    <dbReference type="NCBI Taxonomy" id="33964"/>
    <lineage>
        <taxon>Bacteria</taxon>
        <taxon>Bacillati</taxon>
        <taxon>Bacillota</taxon>
        <taxon>Bacilli</taxon>
        <taxon>Lactobacillales</taxon>
        <taxon>Lactobacillaceae</taxon>
        <taxon>Leuconostoc</taxon>
    </lineage>
</organism>
<evidence type="ECO:0000256" key="7">
    <source>
        <dbReference type="PIRNR" id="PIRNR000368"/>
    </source>
</evidence>
<evidence type="ECO:0000256" key="6">
    <source>
        <dbReference type="ARBA" id="ARBA00023014"/>
    </source>
</evidence>
<reference evidence="8 9" key="1">
    <citation type="submission" date="2019-04" db="EMBL/GenBank/DDBJ databases">
        <title>A pseudo-fructophilic Leuconostoc citreum strain F192-5 isolated from peel of satsuma mandarin: the first report for isolation and characterization of strain-dependent fructophilic-like characteristics.</title>
        <authorList>
            <person name="Maeno S."/>
            <person name="Tanizawa Y."/>
            <person name="Kajikawa A."/>
            <person name="Kanesaki Y."/>
            <person name="Kubota E."/>
            <person name="Arita M."/>
            <person name="Leon D."/>
            <person name="Endo A."/>
        </authorList>
    </citation>
    <scope>NUCLEOTIDE SEQUENCE [LARGE SCALE GENOMIC DNA]</scope>
    <source>
        <strain evidence="8 9">F192-5</strain>
    </source>
</reference>
<keyword evidence="3" id="KW-0949">S-adenosyl-L-methionine</keyword>
<dbReference type="RefSeq" id="WP_004902524.1">
    <property type="nucleotide sequence ID" value="NZ_BJJW01000005.1"/>
</dbReference>
<dbReference type="InterPro" id="IPR034457">
    <property type="entry name" value="Organic_radical-activating"/>
</dbReference>
<dbReference type="PANTHER" id="PTHR30352:SF2">
    <property type="entry name" value="ANAEROBIC RIBONUCLEOSIDE-TRIPHOSPHATE REDUCTASE-ACTIVATING PROTEIN"/>
    <property type="match status" value="1"/>
</dbReference>
<proteinExistence type="inferred from homology"/>
<evidence type="ECO:0000256" key="1">
    <source>
        <dbReference type="ARBA" id="ARBA00001966"/>
    </source>
</evidence>
<evidence type="ECO:0000256" key="5">
    <source>
        <dbReference type="ARBA" id="ARBA00023004"/>
    </source>
</evidence>
<keyword evidence="4" id="KW-0479">Metal-binding</keyword>
<dbReference type="Pfam" id="PF13353">
    <property type="entry name" value="Fer4_12"/>
    <property type="match status" value="1"/>
</dbReference>
<evidence type="ECO:0000256" key="3">
    <source>
        <dbReference type="ARBA" id="ARBA00022691"/>
    </source>
</evidence>
<dbReference type="Proteomes" id="UP000323274">
    <property type="component" value="Unassembled WGS sequence"/>
</dbReference>
<comment type="similarity">
    <text evidence="7">Belongs to the organic radical-activating enzymes family.</text>
</comment>